<gene>
    <name evidence="13" type="ORF">HICCMSTLAB_LOCUS7936</name>
</gene>
<protein>
    <submittedName>
        <fullName evidence="13">Similar to ndl: Serine protease nudel (Drosophila melanogaster)</fullName>
    </submittedName>
</protein>
<evidence type="ECO:0000256" key="9">
    <source>
        <dbReference type="SAM" id="Coils"/>
    </source>
</evidence>
<dbReference type="CDD" id="cd00112">
    <property type="entry name" value="LDLa"/>
    <property type="match status" value="5"/>
</dbReference>
<reference evidence="13" key="1">
    <citation type="submission" date="2021-04" db="EMBL/GenBank/DDBJ databases">
        <authorList>
            <person name="Chebbi M.A.C M."/>
        </authorList>
    </citation>
    <scope>NUCLEOTIDE SEQUENCE</scope>
</reference>
<evidence type="ECO:0000256" key="2">
    <source>
        <dbReference type="ARBA" id="ARBA00004308"/>
    </source>
</evidence>
<evidence type="ECO:0000313" key="14">
    <source>
        <dbReference type="Proteomes" id="UP000786811"/>
    </source>
</evidence>
<evidence type="ECO:0000256" key="7">
    <source>
        <dbReference type="ARBA" id="ARBA00023157"/>
    </source>
</evidence>
<accession>A0A8J2HE52</accession>
<organism evidence="13 14">
    <name type="scientific">Cotesia congregata</name>
    <name type="common">Parasitoid wasp</name>
    <name type="synonym">Apanteles congregatus</name>
    <dbReference type="NCBI Taxonomy" id="51543"/>
    <lineage>
        <taxon>Eukaryota</taxon>
        <taxon>Metazoa</taxon>
        <taxon>Ecdysozoa</taxon>
        <taxon>Arthropoda</taxon>
        <taxon>Hexapoda</taxon>
        <taxon>Insecta</taxon>
        <taxon>Pterygota</taxon>
        <taxon>Neoptera</taxon>
        <taxon>Endopterygota</taxon>
        <taxon>Hymenoptera</taxon>
        <taxon>Apocrita</taxon>
        <taxon>Ichneumonoidea</taxon>
        <taxon>Braconidae</taxon>
        <taxon>Microgastrinae</taxon>
        <taxon>Cotesia</taxon>
    </lineage>
</organism>
<comment type="subcellular location">
    <subcellularLocation>
        <location evidence="2">Endomembrane system</location>
    </subcellularLocation>
    <subcellularLocation>
        <location evidence="1">Membrane</location>
        <topology evidence="1">Single-pass membrane protein</topology>
    </subcellularLocation>
</comment>
<dbReference type="PRINTS" id="PR00261">
    <property type="entry name" value="LDLRECEPTOR"/>
</dbReference>
<keyword evidence="9" id="KW-0175">Coiled coil</keyword>
<dbReference type="SUPFAM" id="SSF57424">
    <property type="entry name" value="LDL receptor-like module"/>
    <property type="match status" value="4"/>
</dbReference>
<dbReference type="Gene3D" id="2.40.10.10">
    <property type="entry name" value="Trypsin-like serine proteases"/>
    <property type="match status" value="2"/>
</dbReference>
<name>A0A8J2HE52_COTCN</name>
<feature type="signal peptide" evidence="11">
    <location>
        <begin position="1"/>
        <end position="26"/>
    </location>
</feature>
<dbReference type="InterPro" id="IPR002172">
    <property type="entry name" value="LDrepeatLR_classA_rpt"/>
</dbReference>
<feature type="disulfide bond" evidence="8">
    <location>
        <begin position="1000"/>
        <end position="1012"/>
    </location>
</feature>
<dbReference type="SUPFAM" id="SSF50494">
    <property type="entry name" value="Trypsin-like serine proteases"/>
    <property type="match status" value="1"/>
</dbReference>
<evidence type="ECO:0000256" key="5">
    <source>
        <dbReference type="ARBA" id="ARBA00022989"/>
    </source>
</evidence>
<comment type="caution">
    <text evidence="8">Lacks conserved residue(s) required for the propagation of feature annotation.</text>
</comment>
<keyword evidence="3" id="KW-0812">Transmembrane</keyword>
<keyword evidence="14" id="KW-1185">Reference proteome</keyword>
<keyword evidence="4" id="KW-0677">Repeat</keyword>
<keyword evidence="13" id="KW-0645">Protease</keyword>
<dbReference type="InterPro" id="IPR023415">
    <property type="entry name" value="LDLR_class-A_CS"/>
</dbReference>
<dbReference type="PROSITE" id="PS01209">
    <property type="entry name" value="LDLRA_1"/>
    <property type="match status" value="1"/>
</dbReference>
<dbReference type="AlphaFoldDB" id="A0A8J2HE52"/>
<dbReference type="Pfam" id="PF00057">
    <property type="entry name" value="Ldl_recept_a"/>
    <property type="match status" value="2"/>
</dbReference>
<dbReference type="OrthoDB" id="10016557at2759"/>
<feature type="compositionally biased region" description="Low complexity" evidence="10">
    <location>
        <begin position="339"/>
        <end position="351"/>
    </location>
</feature>
<evidence type="ECO:0000256" key="4">
    <source>
        <dbReference type="ARBA" id="ARBA00022737"/>
    </source>
</evidence>
<sequence length="1280" mass="145545">MSKSFSSSSIFVVLLLFLILSGYSLCDSDKGPRRSRRILDERQHLRDILQELQKKIRLYSYAIDRFNQNTNRDLTQLKQNIVKGKKNEKRQVIGENSLSDCFQLREKCIYMIHLIRSNVQAAEIALANIKDVIWRFQLLDPSTGGLVKCLQCSQYEQDTPIPLPTSLYPADITAPEYTISDYYSYYIPPYYSNPNSKNNPATNNNNYQNLYTAPEAYGSPNTLENIYYNNQPNFYIPNLKNNPISYRVPYYNNNNSNYQFQNLHSQNNHSIAIGADKNSNLNFGSGLKVVDRMTTRDTKNKNNIKQNFSDKAIIIKDPSILKTSQFSLLKEETNQGMQSRESTSLSSKSTEDSNSVSPFMCYWPSVCFFNQVSGQQVQAPESAAIDSFPLVSRNLLSWNPANLGPNFGDYNPFISSKIPGPCPQFFGPSELVENLEGHSTVNQPVIYSHIPPYDFQEKSGYRDSGKQENKETDPRTELKNREYHFYKSAEQTTEVFINKSDEATPGEVIEEVVVKNVNSPKAAEKPIDRENLYGTVTSIYPDEISSSNQNETDLNTTLRNKENVTDDTGDAVNEMSESSTSRYDYDSNILEIDARTHKDDTLTKAFNDTWKLSENDNDFVCSNITQVVSRLLRCDKKFDCEDGTDELDCKCIDILTIKHPLSICDGRIDCADKSDELYCNDMSNSQDTYLCSRSAVFISAEKNKHESASFHYVDEKILDVHPSSEISSITFNRREVLKNISPKDSGAVMCHALYVDCSMNFNKPVYDYLYKSNLTNNETYLLPWEPAIFVDGKYHCPALLLNTEWAMASSHCTNDINLDKNITAIIAGLSMPHRYVDGPHQQTRMVNHIENLDQFHTSLLHFDKLPVTRYIKPIFINNRPLAATEGEYCQATGVNKKLEKKSVGFDGVVKDCPFCKRCFRDLLRNWCPKNGTMEKWSGFISCHNSRGWYPAAVFHEKDILCEFENPQALIGIDEMLPHLTKIMSRTVINENNFKLPNAQCDADGMKCTEGKCIPFERICNGIQDCRDGSDENEDNCLRKKDYCNDLVEDEPNNPLCDIRCSTRQLRCKNGDCISKDLFCDGYADCGDGSDEPLGCSCRDYLRLTSPHRLCNKVRDCFDKSDEAQEYCGCSNDHYECSNSTRADEEKQCIPYDFVCDGHKDCLHGEDEFSCRMVQSADDTLGAGRVLKRQLGVWFDECFSHPINSDRQASIICTTMGYSGGVLLDEKSRSAYPPPQTIHEAPYYTINLNGMAFIILKDDVPSATLVTQHNECNRAFVKCFH</sequence>
<feature type="chain" id="PRO_5035237318" evidence="11">
    <location>
        <begin position="27"/>
        <end position="1280"/>
    </location>
</feature>
<evidence type="ECO:0000256" key="6">
    <source>
        <dbReference type="ARBA" id="ARBA00023136"/>
    </source>
</evidence>
<dbReference type="InterPro" id="IPR009003">
    <property type="entry name" value="Peptidase_S1_PA"/>
</dbReference>
<dbReference type="PROSITE" id="PS50068">
    <property type="entry name" value="LDLRA_2"/>
    <property type="match status" value="4"/>
</dbReference>
<keyword evidence="13" id="KW-0378">Hydrolase</keyword>
<dbReference type="InterPro" id="IPR050685">
    <property type="entry name" value="LDLR"/>
</dbReference>
<comment type="caution">
    <text evidence="13">The sequence shown here is derived from an EMBL/GenBank/DDBJ whole genome shotgun (WGS) entry which is preliminary data.</text>
</comment>
<proteinExistence type="predicted"/>
<keyword evidence="11" id="KW-0732">Signal</keyword>
<dbReference type="EMBL" id="CAJNRD030001121">
    <property type="protein sequence ID" value="CAG5095894.1"/>
    <property type="molecule type" value="Genomic_DNA"/>
</dbReference>
<feature type="region of interest" description="Disordered" evidence="10">
    <location>
        <begin position="457"/>
        <end position="477"/>
    </location>
</feature>
<evidence type="ECO:0000256" key="11">
    <source>
        <dbReference type="SAM" id="SignalP"/>
    </source>
</evidence>
<dbReference type="Proteomes" id="UP000786811">
    <property type="component" value="Unassembled WGS sequence"/>
</dbReference>
<dbReference type="GO" id="GO:0005886">
    <property type="term" value="C:plasma membrane"/>
    <property type="evidence" value="ECO:0007669"/>
    <property type="project" value="TreeGrafter"/>
</dbReference>
<dbReference type="PANTHER" id="PTHR24270:SF61">
    <property type="entry name" value="EGF-LIKE DOMAIN-CONTAINING PROTEIN"/>
    <property type="match status" value="1"/>
</dbReference>
<evidence type="ECO:0000313" key="13">
    <source>
        <dbReference type="EMBL" id="CAG5095894.1"/>
    </source>
</evidence>
<dbReference type="InterPro" id="IPR036055">
    <property type="entry name" value="LDL_receptor-like_sf"/>
</dbReference>
<feature type="disulfide bond" evidence="8">
    <location>
        <begin position="1007"/>
        <end position="1025"/>
    </location>
</feature>
<dbReference type="InterPro" id="IPR015420">
    <property type="entry name" value="Peptidase_S1A_nudel"/>
</dbReference>
<feature type="disulfide bond" evidence="8">
    <location>
        <begin position="1155"/>
        <end position="1170"/>
    </location>
</feature>
<dbReference type="SMART" id="SM00192">
    <property type="entry name" value="LDLa"/>
    <property type="match status" value="5"/>
</dbReference>
<evidence type="ECO:0000259" key="12">
    <source>
        <dbReference type="Pfam" id="PF09342"/>
    </source>
</evidence>
<evidence type="ECO:0000256" key="10">
    <source>
        <dbReference type="SAM" id="MobiDB-lite"/>
    </source>
</evidence>
<feature type="coiled-coil region" evidence="9">
    <location>
        <begin position="35"/>
        <end position="87"/>
    </location>
</feature>
<feature type="region of interest" description="Disordered" evidence="10">
    <location>
        <begin position="331"/>
        <end position="351"/>
    </location>
</feature>
<dbReference type="GO" id="GO:0006508">
    <property type="term" value="P:proteolysis"/>
    <property type="evidence" value="ECO:0007669"/>
    <property type="project" value="UniProtKB-KW"/>
</dbReference>
<dbReference type="GO" id="GO:0008233">
    <property type="term" value="F:peptidase activity"/>
    <property type="evidence" value="ECO:0007669"/>
    <property type="project" value="UniProtKB-KW"/>
</dbReference>
<keyword evidence="5" id="KW-1133">Transmembrane helix</keyword>
<dbReference type="PANTHER" id="PTHR24270">
    <property type="entry name" value="LOW-DENSITY LIPOPROTEIN RECEPTOR-RELATED"/>
    <property type="match status" value="1"/>
</dbReference>
<dbReference type="InterPro" id="IPR043504">
    <property type="entry name" value="Peptidase_S1_PA_chymotrypsin"/>
</dbReference>
<evidence type="ECO:0000256" key="1">
    <source>
        <dbReference type="ARBA" id="ARBA00004167"/>
    </source>
</evidence>
<dbReference type="Pfam" id="PF09342">
    <property type="entry name" value="DUF1986"/>
    <property type="match status" value="1"/>
</dbReference>
<dbReference type="Gene3D" id="4.10.400.10">
    <property type="entry name" value="Low-density Lipoprotein Receptor"/>
    <property type="match status" value="4"/>
</dbReference>
<evidence type="ECO:0000256" key="8">
    <source>
        <dbReference type="PROSITE-ProRule" id="PRU00124"/>
    </source>
</evidence>
<keyword evidence="7 8" id="KW-1015">Disulfide bond</keyword>
<feature type="disulfide bond" evidence="8">
    <location>
        <begin position="1067"/>
        <end position="1085"/>
    </location>
</feature>
<feature type="disulfide bond" evidence="8">
    <location>
        <begin position="664"/>
        <end position="679"/>
    </location>
</feature>
<feature type="domain" description="Peptidase S1A nudel" evidence="12">
    <location>
        <begin position="783"/>
        <end position="880"/>
    </location>
</feature>
<evidence type="ECO:0000256" key="3">
    <source>
        <dbReference type="ARBA" id="ARBA00022692"/>
    </source>
</evidence>
<dbReference type="GO" id="GO:0012505">
    <property type="term" value="C:endomembrane system"/>
    <property type="evidence" value="ECO:0007669"/>
    <property type="project" value="UniProtKB-SubCell"/>
</dbReference>
<keyword evidence="6" id="KW-0472">Membrane</keyword>
<feature type="disulfide bond" evidence="8">
    <location>
        <begin position="1060"/>
        <end position="1072"/>
    </location>
</feature>
<dbReference type="GO" id="GO:0016192">
    <property type="term" value="P:vesicle-mediated transport"/>
    <property type="evidence" value="ECO:0007669"/>
    <property type="project" value="UniProtKB-ARBA"/>
</dbReference>